<proteinExistence type="predicted"/>
<name>A0A016T118_9BILA</name>
<dbReference type="Proteomes" id="UP000024635">
    <property type="component" value="Unassembled WGS sequence"/>
</dbReference>
<organism evidence="1 2">
    <name type="scientific">Ancylostoma ceylanicum</name>
    <dbReference type="NCBI Taxonomy" id="53326"/>
    <lineage>
        <taxon>Eukaryota</taxon>
        <taxon>Metazoa</taxon>
        <taxon>Ecdysozoa</taxon>
        <taxon>Nematoda</taxon>
        <taxon>Chromadorea</taxon>
        <taxon>Rhabditida</taxon>
        <taxon>Rhabditina</taxon>
        <taxon>Rhabditomorpha</taxon>
        <taxon>Strongyloidea</taxon>
        <taxon>Ancylostomatidae</taxon>
        <taxon>Ancylostomatinae</taxon>
        <taxon>Ancylostoma</taxon>
    </lineage>
</organism>
<protein>
    <submittedName>
        <fullName evidence="1">Uncharacterized protein</fullName>
    </submittedName>
</protein>
<keyword evidence="2" id="KW-1185">Reference proteome</keyword>
<comment type="caution">
    <text evidence="1">The sequence shown here is derived from an EMBL/GenBank/DDBJ whole genome shotgun (WGS) entry which is preliminary data.</text>
</comment>
<accession>A0A016T118</accession>
<dbReference type="AlphaFoldDB" id="A0A016T118"/>
<dbReference type="EMBL" id="JARK01001487">
    <property type="protein sequence ID" value="EYB96387.1"/>
    <property type="molecule type" value="Genomic_DNA"/>
</dbReference>
<evidence type="ECO:0000313" key="2">
    <source>
        <dbReference type="Proteomes" id="UP000024635"/>
    </source>
</evidence>
<sequence length="181" mass="20344">MSLQACLCFGATPSSRPSKLFKCDGSQVDACANSGGDVVLALLIVNDPIPFRKHWHLCDVASTRVTQDRFSIISNNPFRRRLVRIYVDQIFVDSPLWTLVFFTQLTQNPSTHLPHFTNPVQAANNGCLISPQCPAHFTLGPIQPALFGRLCEVWIGALLMKHFPRSRLYLHFSRTHKPPAF</sequence>
<evidence type="ECO:0000313" key="1">
    <source>
        <dbReference type="EMBL" id="EYB96387.1"/>
    </source>
</evidence>
<reference evidence="2" key="1">
    <citation type="journal article" date="2015" name="Nat. Genet.">
        <title>The genome and transcriptome of the zoonotic hookworm Ancylostoma ceylanicum identify infection-specific gene families.</title>
        <authorList>
            <person name="Schwarz E.M."/>
            <person name="Hu Y."/>
            <person name="Antoshechkin I."/>
            <person name="Miller M.M."/>
            <person name="Sternberg P.W."/>
            <person name="Aroian R.V."/>
        </authorList>
    </citation>
    <scope>NUCLEOTIDE SEQUENCE</scope>
    <source>
        <strain evidence="2">HY135</strain>
    </source>
</reference>
<gene>
    <name evidence="1" type="primary">Acey_s0151.g2842</name>
    <name evidence="1" type="ORF">Y032_0151g2842</name>
</gene>